<proteinExistence type="predicted"/>
<feature type="domain" description="Glucose/Sorbosone dehydrogenase" evidence="2">
    <location>
        <begin position="43"/>
        <end position="371"/>
    </location>
</feature>
<dbReference type="InterPro" id="IPR012938">
    <property type="entry name" value="Glc/Sorbosone_DH"/>
</dbReference>
<name>A0A5C1QRI1_9SPIO</name>
<keyword evidence="1" id="KW-0732">Signal</keyword>
<dbReference type="OrthoDB" id="9770043at2"/>
<dbReference type="PANTHER" id="PTHR19328:SF75">
    <property type="entry name" value="ALDOSE SUGAR DEHYDROGENASE YLII"/>
    <property type="match status" value="1"/>
</dbReference>
<dbReference type="SUPFAM" id="SSF50952">
    <property type="entry name" value="Soluble quinoprotein glucose dehydrogenase"/>
    <property type="match status" value="1"/>
</dbReference>
<evidence type="ECO:0000313" key="4">
    <source>
        <dbReference type="Proteomes" id="UP000324209"/>
    </source>
</evidence>
<dbReference type="KEGG" id="ock:EXM22_00540"/>
<dbReference type="Gene3D" id="2.120.10.30">
    <property type="entry name" value="TolB, C-terminal domain"/>
    <property type="match status" value="1"/>
</dbReference>
<dbReference type="AlphaFoldDB" id="A0A5C1QRI1"/>
<dbReference type="EMBL" id="CP036150">
    <property type="protein sequence ID" value="QEN09819.1"/>
    <property type="molecule type" value="Genomic_DNA"/>
</dbReference>
<dbReference type="PANTHER" id="PTHR19328">
    <property type="entry name" value="HEDGEHOG-INTERACTING PROTEIN"/>
    <property type="match status" value="1"/>
</dbReference>
<evidence type="ECO:0000256" key="1">
    <source>
        <dbReference type="SAM" id="SignalP"/>
    </source>
</evidence>
<gene>
    <name evidence="3" type="ORF">EXM22_00540</name>
</gene>
<dbReference type="Pfam" id="PF07995">
    <property type="entry name" value="GSDH"/>
    <property type="match status" value="1"/>
</dbReference>
<keyword evidence="4" id="KW-1185">Reference proteome</keyword>
<feature type="chain" id="PRO_5022804701" evidence="1">
    <location>
        <begin position="21"/>
        <end position="379"/>
    </location>
</feature>
<accession>A0A5C1QRI1</accession>
<evidence type="ECO:0000259" key="2">
    <source>
        <dbReference type="Pfam" id="PF07995"/>
    </source>
</evidence>
<evidence type="ECO:0000313" key="3">
    <source>
        <dbReference type="EMBL" id="QEN09819.1"/>
    </source>
</evidence>
<dbReference type="InterPro" id="IPR011041">
    <property type="entry name" value="Quinoprot_gluc/sorb_DH_b-prop"/>
</dbReference>
<dbReference type="InterPro" id="IPR011042">
    <property type="entry name" value="6-blade_b-propeller_TolB-like"/>
</dbReference>
<organism evidence="3 4">
    <name type="scientific">Oceanispirochaeta crateris</name>
    <dbReference type="NCBI Taxonomy" id="2518645"/>
    <lineage>
        <taxon>Bacteria</taxon>
        <taxon>Pseudomonadati</taxon>
        <taxon>Spirochaetota</taxon>
        <taxon>Spirochaetia</taxon>
        <taxon>Spirochaetales</taxon>
        <taxon>Spirochaetaceae</taxon>
        <taxon>Oceanispirochaeta</taxon>
    </lineage>
</organism>
<dbReference type="Proteomes" id="UP000324209">
    <property type="component" value="Chromosome"/>
</dbReference>
<protein>
    <submittedName>
        <fullName evidence="3">PQQ-dependent sugar dehydrogenase</fullName>
    </submittedName>
</protein>
<sequence>MILNGLIFFSLLVLSGSCYADSAKSEIEGNAGTILLSENYGMFNEPWAMTFLPEGDLLITEKSGNLIYFRMKDRSRIRVGGVPDVVNRGQGGLGDIILHPQYQDNHLIYFSYVEEDGSGNSGAVVVRARLQGASAGYELKNMEVLWRQTPKVAGNGHFSHRLAFSFDGSLYISSGERQKQAPAQSWTQNLGKIIRLNEDGSVPEDNPFQDKGELAKTFWTLGHRNLLGIAFDKEGRLWAHEMGPRHGDEFNLILRGANYGWPLVSWGDQYSGASIPDHDTGPEFHSPEVYWVPSIAPSGLVIYEGALFSAWQGNALMGGLVSKALIRVNIQGSHAMEVERFAMEKRIREVEQGPDGALWVLEDQRGGRLLRLTPISSQR</sequence>
<feature type="signal peptide" evidence="1">
    <location>
        <begin position="1"/>
        <end position="20"/>
    </location>
</feature>
<reference evidence="3 4" key="1">
    <citation type="submission" date="2019-02" db="EMBL/GenBank/DDBJ databases">
        <title>Complete Genome Sequence and Methylome Analysis of free living Spirochaetas.</title>
        <authorList>
            <person name="Fomenkov A."/>
            <person name="Dubinina G."/>
            <person name="Leshcheva N."/>
            <person name="Mikheeva N."/>
            <person name="Grabovich M."/>
            <person name="Vincze T."/>
            <person name="Roberts R.J."/>
        </authorList>
    </citation>
    <scope>NUCLEOTIDE SEQUENCE [LARGE SCALE GENOMIC DNA]</scope>
    <source>
        <strain evidence="3 4">K2</strain>
    </source>
</reference>